<evidence type="ECO:0000256" key="1">
    <source>
        <dbReference type="ARBA" id="ARBA00022448"/>
    </source>
</evidence>
<evidence type="ECO:0000256" key="2">
    <source>
        <dbReference type="ARBA" id="ARBA00022982"/>
    </source>
</evidence>
<dbReference type="GO" id="GO:0005829">
    <property type="term" value="C:cytosol"/>
    <property type="evidence" value="ECO:0007669"/>
    <property type="project" value="TreeGrafter"/>
</dbReference>
<dbReference type="InterPro" id="IPR017937">
    <property type="entry name" value="Thioredoxin_CS"/>
</dbReference>
<reference evidence="6" key="1">
    <citation type="submission" date="2018-05" db="EMBL/GenBank/DDBJ databases">
        <authorList>
            <person name="Lanie J.A."/>
            <person name="Ng W.-L."/>
            <person name="Kazmierczak K.M."/>
            <person name="Andrzejewski T.M."/>
            <person name="Davidsen T.M."/>
            <person name="Wayne K.J."/>
            <person name="Tettelin H."/>
            <person name="Glass J.I."/>
            <person name="Rusch D."/>
            <person name="Podicherti R."/>
            <person name="Tsui H.-C.T."/>
            <person name="Winkler M.E."/>
        </authorList>
    </citation>
    <scope>NUCLEOTIDE SEQUENCE</scope>
</reference>
<dbReference type="PANTHER" id="PTHR45663:SF11">
    <property type="entry name" value="GEO12009P1"/>
    <property type="match status" value="1"/>
</dbReference>
<evidence type="ECO:0000259" key="5">
    <source>
        <dbReference type="PROSITE" id="PS51352"/>
    </source>
</evidence>
<gene>
    <name evidence="6" type="ORF">METZ01_LOCUS87651</name>
</gene>
<name>A0A381V547_9ZZZZ</name>
<dbReference type="SUPFAM" id="SSF52833">
    <property type="entry name" value="Thioredoxin-like"/>
    <property type="match status" value="1"/>
</dbReference>
<dbReference type="InterPro" id="IPR005746">
    <property type="entry name" value="Thioredoxin"/>
</dbReference>
<evidence type="ECO:0000256" key="4">
    <source>
        <dbReference type="ARBA" id="ARBA00023284"/>
    </source>
</evidence>
<dbReference type="PROSITE" id="PS51352">
    <property type="entry name" value="THIOREDOXIN_2"/>
    <property type="match status" value="1"/>
</dbReference>
<sequence length="147" mass="16768">MRKYPVVGRGMTKNTSVGIRATGLGRLSYNSLQLNLRGNCMSYVIASDDNRFDYDVLNKNLVIVDFYARWCEPCKQMAPILEKVAREGYGEFGVVKIDIDENKYLSERYNIRSIPTLVLFVKGTEVARHTGATDKGFFAHWLKEYGI</sequence>
<protein>
    <recommendedName>
        <fullName evidence="5">Thioredoxin domain-containing protein</fullName>
    </recommendedName>
</protein>
<dbReference type="AlphaFoldDB" id="A0A381V547"/>
<accession>A0A381V547</accession>
<dbReference type="InterPro" id="IPR036249">
    <property type="entry name" value="Thioredoxin-like_sf"/>
</dbReference>
<keyword evidence="3" id="KW-1015">Disulfide bond</keyword>
<dbReference type="GO" id="GO:0015035">
    <property type="term" value="F:protein-disulfide reductase activity"/>
    <property type="evidence" value="ECO:0007669"/>
    <property type="project" value="InterPro"/>
</dbReference>
<keyword evidence="4" id="KW-0676">Redox-active center</keyword>
<evidence type="ECO:0000313" key="6">
    <source>
        <dbReference type="EMBL" id="SVA34797.1"/>
    </source>
</evidence>
<dbReference type="EMBL" id="UINC01007726">
    <property type="protein sequence ID" value="SVA34797.1"/>
    <property type="molecule type" value="Genomic_DNA"/>
</dbReference>
<organism evidence="6">
    <name type="scientific">marine metagenome</name>
    <dbReference type="NCBI Taxonomy" id="408172"/>
    <lineage>
        <taxon>unclassified sequences</taxon>
        <taxon>metagenomes</taxon>
        <taxon>ecological metagenomes</taxon>
    </lineage>
</organism>
<dbReference type="PRINTS" id="PR00421">
    <property type="entry name" value="THIOREDOXIN"/>
</dbReference>
<dbReference type="Pfam" id="PF00085">
    <property type="entry name" value="Thioredoxin"/>
    <property type="match status" value="1"/>
</dbReference>
<keyword evidence="1" id="KW-0813">Transport</keyword>
<dbReference type="PROSITE" id="PS00194">
    <property type="entry name" value="THIOREDOXIN_1"/>
    <property type="match status" value="1"/>
</dbReference>
<feature type="domain" description="Thioredoxin" evidence="5">
    <location>
        <begin position="34"/>
        <end position="147"/>
    </location>
</feature>
<dbReference type="FunFam" id="3.40.30.10:FF:000001">
    <property type="entry name" value="Thioredoxin"/>
    <property type="match status" value="1"/>
</dbReference>
<evidence type="ECO:0000256" key="3">
    <source>
        <dbReference type="ARBA" id="ARBA00023157"/>
    </source>
</evidence>
<dbReference type="InterPro" id="IPR013766">
    <property type="entry name" value="Thioredoxin_domain"/>
</dbReference>
<dbReference type="PANTHER" id="PTHR45663">
    <property type="entry name" value="GEO12009P1"/>
    <property type="match status" value="1"/>
</dbReference>
<dbReference type="CDD" id="cd02947">
    <property type="entry name" value="TRX_family"/>
    <property type="match status" value="1"/>
</dbReference>
<keyword evidence="2" id="KW-0249">Electron transport</keyword>
<proteinExistence type="predicted"/>
<dbReference type="GO" id="GO:0045454">
    <property type="term" value="P:cell redox homeostasis"/>
    <property type="evidence" value="ECO:0007669"/>
    <property type="project" value="TreeGrafter"/>
</dbReference>
<dbReference type="NCBIfam" id="TIGR01068">
    <property type="entry name" value="thioredoxin"/>
    <property type="match status" value="1"/>
</dbReference>
<dbReference type="Gene3D" id="3.40.30.10">
    <property type="entry name" value="Glutaredoxin"/>
    <property type="match status" value="1"/>
</dbReference>